<keyword evidence="3" id="KW-1185">Reference proteome</keyword>
<evidence type="ECO:0000256" key="1">
    <source>
        <dbReference type="SAM" id="MobiDB-lite"/>
    </source>
</evidence>
<dbReference type="AlphaFoldDB" id="A0AAW0TRH9"/>
<protein>
    <submittedName>
        <fullName evidence="2">Uncharacterized protein</fullName>
    </submittedName>
</protein>
<dbReference type="Proteomes" id="UP001487740">
    <property type="component" value="Unassembled WGS sequence"/>
</dbReference>
<sequence length="114" mass="12729">MPVSIPQPPSACTTLYPYARLPVLPGLFLSVLSHHGECFRAPVILQESCQHHGVSAKRMATDGGRATRNFGSTSEHREPCLRHLRSVSQPVPQQLRKVIHQLVFFTCDTEQDEP</sequence>
<feature type="region of interest" description="Disordered" evidence="1">
    <location>
        <begin position="56"/>
        <end position="77"/>
    </location>
</feature>
<evidence type="ECO:0000313" key="2">
    <source>
        <dbReference type="EMBL" id="KAK8390091.1"/>
    </source>
</evidence>
<evidence type="ECO:0000313" key="3">
    <source>
        <dbReference type="Proteomes" id="UP001487740"/>
    </source>
</evidence>
<comment type="caution">
    <text evidence="2">The sequence shown here is derived from an EMBL/GenBank/DDBJ whole genome shotgun (WGS) entry which is preliminary data.</text>
</comment>
<organism evidence="2 3">
    <name type="scientific">Scylla paramamosain</name>
    <name type="common">Mud crab</name>
    <dbReference type="NCBI Taxonomy" id="85552"/>
    <lineage>
        <taxon>Eukaryota</taxon>
        <taxon>Metazoa</taxon>
        <taxon>Ecdysozoa</taxon>
        <taxon>Arthropoda</taxon>
        <taxon>Crustacea</taxon>
        <taxon>Multicrustacea</taxon>
        <taxon>Malacostraca</taxon>
        <taxon>Eumalacostraca</taxon>
        <taxon>Eucarida</taxon>
        <taxon>Decapoda</taxon>
        <taxon>Pleocyemata</taxon>
        <taxon>Brachyura</taxon>
        <taxon>Eubrachyura</taxon>
        <taxon>Portunoidea</taxon>
        <taxon>Portunidae</taxon>
        <taxon>Portuninae</taxon>
        <taxon>Scylla</taxon>
    </lineage>
</organism>
<reference evidence="2 3" key="1">
    <citation type="submission" date="2023-03" db="EMBL/GenBank/DDBJ databases">
        <title>High-quality genome of Scylla paramamosain provides insights in environmental adaptation.</title>
        <authorList>
            <person name="Zhang L."/>
        </authorList>
    </citation>
    <scope>NUCLEOTIDE SEQUENCE [LARGE SCALE GENOMIC DNA]</scope>
    <source>
        <strain evidence="2">LZ_2023a</strain>
        <tissue evidence="2">Muscle</tissue>
    </source>
</reference>
<dbReference type="EMBL" id="JARAKH010000026">
    <property type="protein sequence ID" value="KAK8390091.1"/>
    <property type="molecule type" value="Genomic_DNA"/>
</dbReference>
<proteinExistence type="predicted"/>
<gene>
    <name evidence="2" type="ORF">O3P69_012962</name>
</gene>
<accession>A0AAW0TRH9</accession>
<name>A0AAW0TRH9_SCYPA</name>